<evidence type="ECO:0000313" key="1">
    <source>
        <dbReference type="EMBL" id="KAK1861733.1"/>
    </source>
</evidence>
<dbReference type="EMBL" id="CM020618">
    <property type="protein sequence ID" value="KAK1861733.1"/>
    <property type="molecule type" value="Genomic_DNA"/>
</dbReference>
<organism evidence="1 2">
    <name type="scientific">Pyropia yezoensis</name>
    <name type="common">Susabi-nori</name>
    <name type="synonym">Porphyra yezoensis</name>
    <dbReference type="NCBI Taxonomy" id="2788"/>
    <lineage>
        <taxon>Eukaryota</taxon>
        <taxon>Rhodophyta</taxon>
        <taxon>Bangiophyceae</taxon>
        <taxon>Bangiales</taxon>
        <taxon>Bangiaceae</taxon>
        <taxon>Pyropia</taxon>
    </lineage>
</organism>
<evidence type="ECO:0000313" key="2">
    <source>
        <dbReference type="Proteomes" id="UP000798662"/>
    </source>
</evidence>
<reference evidence="1" key="1">
    <citation type="submission" date="2019-11" db="EMBL/GenBank/DDBJ databases">
        <title>Nori genome reveals adaptations in red seaweeds to the harsh intertidal environment.</title>
        <authorList>
            <person name="Wang D."/>
            <person name="Mao Y."/>
        </authorList>
    </citation>
    <scope>NUCLEOTIDE SEQUENCE</scope>
    <source>
        <tissue evidence="1">Gametophyte</tissue>
    </source>
</reference>
<protein>
    <submittedName>
        <fullName evidence="1">Uncharacterized protein</fullName>
    </submittedName>
</protein>
<proteinExistence type="predicted"/>
<keyword evidence="2" id="KW-1185">Reference proteome</keyword>
<comment type="caution">
    <text evidence="1">The sequence shown here is derived from an EMBL/GenBank/DDBJ whole genome shotgun (WGS) entry which is preliminary data.</text>
</comment>
<accession>A0ACC3BVT3</accession>
<dbReference type="Proteomes" id="UP000798662">
    <property type="component" value="Chromosome 1"/>
</dbReference>
<gene>
    <name evidence="1" type="ORF">I4F81_004313</name>
</gene>
<sequence length="1147" mass="119775">MAQGKRVGWRRAPRAAAPAAAAGPSGAQEVGAEVGGAFLTAARAGRAVVVRQALAEHPSVASYADAEGVTPLHAAAAGNHAEVAKQLLRANAPVDAKTGPSRLTPLHVAAAFRHKAVAEVLLAADAHVDAVSRTGQTPLHVAARNDHREDAEVRIGTDVAVNADTPRFNVDRSVGAAPRAGYTGTVMCLAVLDGGGSGGGARVVSGSSDSTVRVWDVDSSECTAVLTGHSGRAYCLAVLDGGGSGGGARVVSGSYDYTVRVWDVDRGECTAVLTGHSGTVYCLAVLDGGGSGGGARVVSGSYDYTVRVWDVDRGECMAVLSGHTGTVHCLAVLDGGGSGGGARVVSGSDDYTVRVWDVDRGECTAVLNGHTSWVYCLAELDGGGSGGEARVVSGSDDCTVRVWDVDRGECTAVLNGHTGRVYCLAVLDGGGSGGGARVVSGSDDYTVRVWDVDRGECTAVLTGHSGRVYCLAVLDGGGSGGGARVVSGSNDRTVRVWDVDRGKCTSVLSGHTDTVYCLAVLDGGGSGGGARVVSGSDDCTVRVWDMTLLSTAASARQVEVTEVLLCANASVEAKNKNGLTPLAIAIEARCAPLVQLLLTWGADLAGPRPRRPRALMSAKASQVQAVIDQVVPMTETERETKKAAWRDSMHTAKTALAVSDRFAAPLAALQAEYDRFLAEPTTLSLDVLKRDLTPPRDRDVRWHLLAHRLLLLAVSEGVFEREGETHGETFDRQQFWFRRVYQSALTVLSKGDHGIFEAVVHVAKNKGLIAPWHVSDAVVCGELHARIDAEVANIHRRLNDLEEAVTTGGQQLYEQLQNLVQYIRAKEERDRKVALTKSVVKIGVSLAPVVGGVLSATVEVMAEMTDILPGGKACLMHHLADPMDLPKALDVLALARQVEAHLSDVQLEQVSAAVHPFESVVAVEEHVRGALAELKISAEAEGATVTAADDEVAGNCNADDAVSDAGSDPLEDVIGATRDAAIEHGFDQFDERRRRPASPTASSPAGPLPPPAGVPRGRVGPADRRLDDGDHAPTTLPLQTGPASTASVSAETRKLSGGEPGTTGAAERSDRLVASVARLYSPTMRAELATVVREAATAHCVTGEILLESTDVHEVAICLLGRLAERRGVLMGVKNFIGKVQRFAEKP</sequence>
<name>A0ACC3BVT3_PYRYE</name>